<evidence type="ECO:0008006" key="4">
    <source>
        <dbReference type="Google" id="ProtNLM"/>
    </source>
</evidence>
<evidence type="ECO:0000256" key="1">
    <source>
        <dbReference type="SAM" id="MobiDB-lite"/>
    </source>
</evidence>
<dbReference type="GO" id="GO:0005743">
    <property type="term" value="C:mitochondrial inner membrane"/>
    <property type="evidence" value="ECO:0007669"/>
    <property type="project" value="TreeGrafter"/>
</dbReference>
<sequence>MPALRLAGPRVAPTRFLLKNSARNFATELPRPPPPRSQPVVETFSDTSRPRPYYAKHPPFRELPRAQSKWPIALGLLVTGVAGWAAFMTFATNQEKLSSSVFRSIVRALKSDSQLREVLGEAIRPQPEWYLNGDPHVKGRISQLQGNIDVSFRVRGSKGSGTLYFTSIRKEKGVPFTVLRFRVICDDGTIVNISDAAAPALDS</sequence>
<dbReference type="AlphaFoldDB" id="A0A8H7Y3K2"/>
<dbReference type="InterPro" id="IPR042432">
    <property type="entry name" value="Coa1_fungi"/>
</dbReference>
<evidence type="ECO:0000313" key="3">
    <source>
        <dbReference type="EMBL" id="KAG5171953.1"/>
    </source>
</evidence>
<dbReference type="InterPro" id="IPR014807">
    <property type="entry name" value="Coa1"/>
</dbReference>
<name>A0A8H7Y3K2_PSICU</name>
<evidence type="ECO:0000256" key="2">
    <source>
        <dbReference type="SAM" id="Phobius"/>
    </source>
</evidence>
<dbReference type="Pfam" id="PF08695">
    <property type="entry name" value="Coa1"/>
    <property type="match status" value="1"/>
</dbReference>
<dbReference type="PANTHER" id="PTHR28523">
    <property type="entry name" value="CYTOCHROME C OXIDASE ASSEMBLY FACTOR 1"/>
    <property type="match status" value="1"/>
</dbReference>
<dbReference type="OrthoDB" id="2100652at2759"/>
<gene>
    <name evidence="3" type="ORF">JR316_004042</name>
</gene>
<organism evidence="3">
    <name type="scientific">Psilocybe cubensis</name>
    <name type="common">Psychedelic mushroom</name>
    <name type="synonym">Stropharia cubensis</name>
    <dbReference type="NCBI Taxonomy" id="181762"/>
    <lineage>
        <taxon>Eukaryota</taxon>
        <taxon>Fungi</taxon>
        <taxon>Dikarya</taxon>
        <taxon>Basidiomycota</taxon>
        <taxon>Agaricomycotina</taxon>
        <taxon>Agaricomycetes</taxon>
        <taxon>Agaricomycetidae</taxon>
        <taxon>Agaricales</taxon>
        <taxon>Agaricineae</taxon>
        <taxon>Strophariaceae</taxon>
        <taxon>Psilocybe</taxon>
    </lineage>
</organism>
<keyword evidence="2" id="KW-0812">Transmembrane</keyword>
<protein>
    <recommendedName>
        <fullName evidence="4">DUF1783-domain-containing protein</fullName>
    </recommendedName>
</protein>
<feature type="region of interest" description="Disordered" evidence="1">
    <location>
        <begin position="25"/>
        <end position="50"/>
    </location>
</feature>
<feature type="transmembrane region" description="Helical" evidence="2">
    <location>
        <begin position="70"/>
        <end position="91"/>
    </location>
</feature>
<keyword evidence="2" id="KW-1133">Transmembrane helix</keyword>
<keyword evidence="2" id="KW-0472">Membrane</keyword>
<reference evidence="3" key="1">
    <citation type="submission" date="2021-02" db="EMBL/GenBank/DDBJ databases">
        <title>Psilocybe cubensis genome.</title>
        <authorList>
            <person name="Mckernan K.J."/>
            <person name="Crawford S."/>
            <person name="Trippe A."/>
            <person name="Kane L.T."/>
            <person name="Mclaughlin S."/>
        </authorList>
    </citation>
    <scope>NUCLEOTIDE SEQUENCE [LARGE SCALE GENOMIC DNA]</scope>
    <source>
        <strain evidence="3">MGC-MH-2018</strain>
    </source>
</reference>
<proteinExistence type="predicted"/>
<dbReference type="PANTHER" id="PTHR28523:SF1">
    <property type="entry name" value="CYTOCHROME C OXIDASE ASSEMBLY FACTOR 1"/>
    <property type="match status" value="1"/>
</dbReference>
<dbReference type="EMBL" id="JAFIQS010000003">
    <property type="protein sequence ID" value="KAG5171953.1"/>
    <property type="molecule type" value="Genomic_DNA"/>
</dbReference>
<comment type="caution">
    <text evidence="3">The sequence shown here is derived from an EMBL/GenBank/DDBJ whole genome shotgun (WGS) entry which is preliminary data.</text>
</comment>
<accession>A0A8H7Y3K2</accession>
<dbReference type="GO" id="GO:0033617">
    <property type="term" value="P:mitochondrial respiratory chain complex IV assembly"/>
    <property type="evidence" value="ECO:0007669"/>
    <property type="project" value="InterPro"/>
</dbReference>